<dbReference type="InterPro" id="IPR011992">
    <property type="entry name" value="EF-hand-dom_pair"/>
</dbReference>
<dbReference type="EMBL" id="KB203275">
    <property type="protein sequence ID" value="ESO85289.1"/>
    <property type="molecule type" value="Genomic_DNA"/>
</dbReference>
<dbReference type="AlphaFoldDB" id="V4B8X3"/>
<dbReference type="HOGENOM" id="CLU_2199936_0_0_1"/>
<dbReference type="Pfam" id="PF13202">
    <property type="entry name" value="EF-hand_5"/>
    <property type="match status" value="1"/>
</dbReference>
<gene>
    <name evidence="3" type="ORF">LOTGIDRAFT_235797</name>
</gene>
<feature type="domain" description="EF-hand" evidence="2">
    <location>
        <begin position="45"/>
        <end position="80"/>
    </location>
</feature>
<dbReference type="Proteomes" id="UP000030746">
    <property type="component" value="Unassembled WGS sequence"/>
</dbReference>
<feature type="signal peptide" evidence="1">
    <location>
        <begin position="1"/>
        <end position="17"/>
    </location>
</feature>
<reference evidence="3 4" key="1">
    <citation type="journal article" date="2013" name="Nature">
        <title>Insights into bilaterian evolution from three spiralian genomes.</title>
        <authorList>
            <person name="Simakov O."/>
            <person name="Marletaz F."/>
            <person name="Cho S.J."/>
            <person name="Edsinger-Gonzales E."/>
            <person name="Havlak P."/>
            <person name="Hellsten U."/>
            <person name="Kuo D.H."/>
            <person name="Larsson T."/>
            <person name="Lv J."/>
            <person name="Arendt D."/>
            <person name="Savage R."/>
            <person name="Osoegawa K."/>
            <person name="de Jong P."/>
            <person name="Grimwood J."/>
            <person name="Chapman J.A."/>
            <person name="Shapiro H."/>
            <person name="Aerts A."/>
            <person name="Otillar R.P."/>
            <person name="Terry A.Y."/>
            <person name="Boore J.L."/>
            <person name="Grigoriev I.V."/>
            <person name="Lindberg D.R."/>
            <person name="Seaver E.C."/>
            <person name="Weisblat D.A."/>
            <person name="Putnam N.H."/>
            <person name="Rokhsar D.S."/>
        </authorList>
    </citation>
    <scope>NUCLEOTIDE SEQUENCE [LARGE SCALE GENOMIC DNA]</scope>
</reference>
<sequence length="130" mass="14841">MWFTNLLLCLLFAYSTGSTFPNLFHTGRVEEISLRFADRNSNTKIEADEFQREIMKYDTNYDGKLSQSELSNCIIPWSFFQSNGDVTDVQPAFIAMDKNTLLPTSLTGGNWVEKSEDDGSLSFQEARNPY</sequence>
<dbReference type="OrthoDB" id="26525at2759"/>
<dbReference type="KEGG" id="lgi:LOTGIDRAFT_235797"/>
<proteinExistence type="predicted"/>
<dbReference type="GO" id="GO:0005509">
    <property type="term" value="F:calcium ion binding"/>
    <property type="evidence" value="ECO:0007669"/>
    <property type="project" value="InterPro"/>
</dbReference>
<organism evidence="3 4">
    <name type="scientific">Lottia gigantea</name>
    <name type="common">Giant owl limpet</name>
    <dbReference type="NCBI Taxonomy" id="225164"/>
    <lineage>
        <taxon>Eukaryota</taxon>
        <taxon>Metazoa</taxon>
        <taxon>Spiralia</taxon>
        <taxon>Lophotrochozoa</taxon>
        <taxon>Mollusca</taxon>
        <taxon>Gastropoda</taxon>
        <taxon>Patellogastropoda</taxon>
        <taxon>Lottioidea</taxon>
        <taxon>Lottiidae</taxon>
        <taxon>Lottia</taxon>
    </lineage>
</organism>
<accession>V4B8X3</accession>
<dbReference type="InterPro" id="IPR002048">
    <property type="entry name" value="EF_hand_dom"/>
</dbReference>
<evidence type="ECO:0000313" key="4">
    <source>
        <dbReference type="Proteomes" id="UP000030746"/>
    </source>
</evidence>
<evidence type="ECO:0000259" key="2">
    <source>
        <dbReference type="PROSITE" id="PS50222"/>
    </source>
</evidence>
<dbReference type="SUPFAM" id="SSF47473">
    <property type="entry name" value="EF-hand"/>
    <property type="match status" value="1"/>
</dbReference>
<name>V4B8X3_LOTGI</name>
<feature type="chain" id="PRO_5004719394" description="EF-hand domain-containing protein" evidence="1">
    <location>
        <begin position="18"/>
        <end position="130"/>
    </location>
</feature>
<dbReference type="Gene3D" id="1.10.238.10">
    <property type="entry name" value="EF-hand"/>
    <property type="match status" value="1"/>
</dbReference>
<dbReference type="RefSeq" id="XP_009063994.1">
    <property type="nucleotide sequence ID" value="XM_009065746.1"/>
</dbReference>
<keyword evidence="4" id="KW-1185">Reference proteome</keyword>
<dbReference type="CTD" id="20249967"/>
<dbReference type="PROSITE" id="PS50222">
    <property type="entry name" value="EF_HAND_2"/>
    <property type="match status" value="1"/>
</dbReference>
<keyword evidence="1" id="KW-0732">Signal</keyword>
<evidence type="ECO:0000256" key="1">
    <source>
        <dbReference type="SAM" id="SignalP"/>
    </source>
</evidence>
<evidence type="ECO:0000313" key="3">
    <source>
        <dbReference type="EMBL" id="ESO85289.1"/>
    </source>
</evidence>
<protein>
    <recommendedName>
        <fullName evidence="2">EF-hand domain-containing protein</fullName>
    </recommendedName>
</protein>
<dbReference type="GeneID" id="20249967"/>